<organism evidence="1">
    <name type="scientific">Streptomyces sp. R33</name>
    <dbReference type="NCBI Taxonomy" id="3238629"/>
    <lineage>
        <taxon>Bacteria</taxon>
        <taxon>Bacillati</taxon>
        <taxon>Actinomycetota</taxon>
        <taxon>Actinomycetes</taxon>
        <taxon>Kitasatosporales</taxon>
        <taxon>Streptomycetaceae</taxon>
        <taxon>Streptomyces</taxon>
    </lineage>
</organism>
<name>A0AB39YA32_9ACTN</name>
<dbReference type="RefSeq" id="WP_369778866.1">
    <property type="nucleotide sequence ID" value="NZ_CP165727.1"/>
</dbReference>
<dbReference type="AlphaFoldDB" id="A0AB39YA32"/>
<evidence type="ECO:0000313" key="1">
    <source>
        <dbReference type="EMBL" id="XDV66341.1"/>
    </source>
</evidence>
<sequence length="98" mass="10902">MSRPGSAGADDSRCPRCRAPILRQLVGRIAALTVTADLTPLTPSQQAELREPNRLIWCLRGGDHTTRRLAWTGRDHPANCPHPHVTEHRCTTEPDTLF</sequence>
<gene>
    <name evidence="1" type="ORF">AB5J51_27155</name>
</gene>
<protein>
    <submittedName>
        <fullName evidence="1">Uncharacterized protein</fullName>
    </submittedName>
</protein>
<dbReference type="EMBL" id="CP165727">
    <property type="protein sequence ID" value="XDV66341.1"/>
    <property type="molecule type" value="Genomic_DNA"/>
</dbReference>
<accession>A0AB39YA32</accession>
<reference evidence="1" key="1">
    <citation type="submission" date="2024-08" db="EMBL/GenBank/DDBJ databases">
        <authorList>
            <person name="Yu S.T."/>
        </authorList>
    </citation>
    <scope>NUCLEOTIDE SEQUENCE</scope>
    <source>
        <strain evidence="1">R33</strain>
    </source>
</reference>
<proteinExistence type="predicted"/>